<evidence type="ECO:0000313" key="2">
    <source>
        <dbReference type="EMBL" id="CAL1546971.1"/>
    </source>
</evidence>
<evidence type="ECO:0000313" key="3">
    <source>
        <dbReference type="Proteomes" id="UP001497497"/>
    </source>
</evidence>
<sequence length="205" mass="23013">ESQRCPITSAQPIIQTFDSSCPKALDNKKNLNPLVDVYIPHAFQHPGNEANVEFSAEENSVTNSAKWEPMTGENLSITKSQPGKDVLTEPVGDQQTKPPLRPLLLPNMPKTKKIRTVKDATVQTDDKEKPDSRLCPICQGKPSDSDKCSVTPVFKKLNLEQKTKYLALQASFLLRVSSEVTKSQDEWKKTLKKKLQMLYKQFGTK</sequence>
<dbReference type="EMBL" id="CAXITT010000887">
    <property type="protein sequence ID" value="CAL1546971.1"/>
    <property type="molecule type" value="Genomic_DNA"/>
</dbReference>
<feature type="region of interest" description="Disordered" evidence="1">
    <location>
        <begin position="74"/>
        <end position="106"/>
    </location>
</feature>
<proteinExistence type="predicted"/>
<accession>A0AAV2IL46</accession>
<feature type="non-terminal residue" evidence="2">
    <location>
        <position position="205"/>
    </location>
</feature>
<name>A0AAV2IL46_LYMST</name>
<reference evidence="2 3" key="1">
    <citation type="submission" date="2024-04" db="EMBL/GenBank/DDBJ databases">
        <authorList>
            <consortium name="Genoscope - CEA"/>
            <person name="William W."/>
        </authorList>
    </citation>
    <scope>NUCLEOTIDE SEQUENCE [LARGE SCALE GENOMIC DNA]</scope>
</reference>
<keyword evidence="3" id="KW-1185">Reference proteome</keyword>
<gene>
    <name evidence="2" type="ORF">GSLYS_00020348001</name>
</gene>
<protein>
    <submittedName>
        <fullName evidence="2">Uncharacterized protein</fullName>
    </submittedName>
</protein>
<evidence type="ECO:0000256" key="1">
    <source>
        <dbReference type="SAM" id="MobiDB-lite"/>
    </source>
</evidence>
<organism evidence="2 3">
    <name type="scientific">Lymnaea stagnalis</name>
    <name type="common">Great pond snail</name>
    <name type="synonym">Helix stagnalis</name>
    <dbReference type="NCBI Taxonomy" id="6523"/>
    <lineage>
        <taxon>Eukaryota</taxon>
        <taxon>Metazoa</taxon>
        <taxon>Spiralia</taxon>
        <taxon>Lophotrochozoa</taxon>
        <taxon>Mollusca</taxon>
        <taxon>Gastropoda</taxon>
        <taxon>Heterobranchia</taxon>
        <taxon>Euthyneura</taxon>
        <taxon>Panpulmonata</taxon>
        <taxon>Hygrophila</taxon>
        <taxon>Lymnaeoidea</taxon>
        <taxon>Lymnaeidae</taxon>
        <taxon>Lymnaea</taxon>
    </lineage>
</organism>
<dbReference type="AlphaFoldDB" id="A0AAV2IL46"/>
<dbReference type="Proteomes" id="UP001497497">
    <property type="component" value="Unassembled WGS sequence"/>
</dbReference>
<comment type="caution">
    <text evidence="2">The sequence shown here is derived from an EMBL/GenBank/DDBJ whole genome shotgun (WGS) entry which is preliminary data.</text>
</comment>
<feature type="non-terminal residue" evidence="2">
    <location>
        <position position="1"/>
    </location>
</feature>